<evidence type="ECO:0000313" key="5">
    <source>
        <dbReference type="EMBL" id="HGF33007.1"/>
    </source>
</evidence>
<evidence type="ECO:0000256" key="1">
    <source>
        <dbReference type="ARBA" id="ARBA00022723"/>
    </source>
</evidence>
<dbReference type="Pfam" id="PF14691">
    <property type="entry name" value="Fer4_20"/>
    <property type="match status" value="1"/>
</dbReference>
<dbReference type="InterPro" id="IPR037207">
    <property type="entry name" value="Nuop51_4Fe4S-bd_sf"/>
</dbReference>
<feature type="domain" description="4Fe-4S ferredoxin-type" evidence="4">
    <location>
        <begin position="1034"/>
        <end position="1062"/>
    </location>
</feature>
<dbReference type="NCBIfam" id="NF009410">
    <property type="entry name" value="PRK12771.1"/>
    <property type="match status" value="1"/>
</dbReference>
<dbReference type="PRINTS" id="PR00419">
    <property type="entry name" value="ADXRDTASE"/>
</dbReference>
<dbReference type="AlphaFoldDB" id="A0A7C3YZJ6"/>
<keyword evidence="1" id="KW-0479">Metal-binding</keyword>
<dbReference type="InterPro" id="IPR009051">
    <property type="entry name" value="Helical_ferredxn"/>
</dbReference>
<dbReference type="PROSITE" id="PS00198">
    <property type="entry name" value="4FE4S_FER_1"/>
    <property type="match status" value="1"/>
</dbReference>
<keyword evidence="2" id="KW-0408">Iron</keyword>
<accession>A0A7C3YZJ6</accession>
<dbReference type="InterPro" id="IPR054765">
    <property type="entry name" value="SLBB_dom"/>
</dbReference>
<protein>
    <submittedName>
        <fullName evidence="5">FAD-dependent oxidoreductase</fullName>
    </submittedName>
</protein>
<gene>
    <name evidence="5" type="ORF">ENW96_01275</name>
</gene>
<dbReference type="Gene3D" id="3.40.50.11540">
    <property type="entry name" value="NADH-ubiquinone oxidoreductase 51kDa subunit"/>
    <property type="match status" value="1"/>
</dbReference>
<reference evidence="5" key="1">
    <citation type="journal article" date="2020" name="mSystems">
        <title>Genome- and Community-Level Interaction Insights into Carbon Utilization and Element Cycling Functions of Hydrothermarchaeota in Hydrothermal Sediment.</title>
        <authorList>
            <person name="Zhou Z."/>
            <person name="Liu Y."/>
            <person name="Xu W."/>
            <person name="Pan J."/>
            <person name="Luo Z.H."/>
            <person name="Li M."/>
        </authorList>
    </citation>
    <scope>NUCLEOTIDE SEQUENCE [LARGE SCALE GENOMIC DNA]</scope>
    <source>
        <strain evidence="5">SpSt-897</strain>
    </source>
</reference>
<name>A0A7C3YZJ6_9BACT</name>
<dbReference type="InterPro" id="IPR028261">
    <property type="entry name" value="DPD_II"/>
</dbReference>
<sequence length="1132" mass="125549">MVNQTQTPLMKISISTFPGRDTRLALEVQEAFLAEIRRRSLDELGPIDVRLVGWRGIEGKDVVVEIRDKLGANLYEMVTPDMVPRIIQSHIEDERPLKPWLAGRDYQEFYEGQKNYISELVGLVDPLSWEEYQDYDGYKGLLTFFSQGFDAFLQKVVASGFREINRTVPESVGIRWSEIRLEKSRPLLLINGAMPMPNPGPTRYLAEGVPHQVIEGALLAAQTLRSPAVILYLLEDAGLAVERLKLAWQAFQASRLWPAKEPLVEVYLITGKGRFMLEDEDLLIRTVSGQLPPAFWSKYPKPAFQVQSLLAISTLPFIAQQPVGWFRTQGFECAPGTKIFQLLGSVERPGFVEIPLPATLADLINGSGGGFRHGRKAKAVQIGGPVGGIYPVSMLNLTLHHETLKELGGSLAIGLIQALDERDCLVSLVRDQLAFILEQPGGHCPGCLQFLTEIHELVSRITGGTGTLETIQELEARCLELKEKGSCNLGREAVNPILTSLHYFREEYEHHVLNKYCDALVCPKLLPAPCHLACPAGIDIPSFLALIASGQHQEAWEVMREDNPFPWVCGLVCPHPCEAACVRANLDDPINIRYLKAFAAEWVANHGKFAPPPCAPANGHKVAVIGSGPAGLTCAYFLALKGYGVTVFEAQTKPGGLLRAAIPDYRLPRNVVDREIDLLKAMGVEIRTGVTVGQDVTLDDLRSQGYEAIFMGIGAHLGYKLKVEGETEFPEVYDVISFLRDIYLGKKEKPGDKVVIIGGGNAAMDAARTCIRLGSKEVHISYRRTRTEMPAHPEEVEQALEEGVQIHFLTVPIKIGGNGKVEYLECLQAELGRPDASGRRRPIPIPESNFRIPADCIITAIGQQPDFCPFPVPPVDTTPWCTIVTEEGRTHTSARDIFAGGDAVTGPATVVNAIAQGKQAAVEIDHFISKASGPPPWVRFQKRRRVPFHIIPAQEKISMHRTPVRMLDLTRRITTFEPIELSFSEDEAIREARRCLRCDVCIRCSTCERVCRDEMKVYALKFSQITTTERVLTDYPRVAERCIACGACALACPTQAITYVEDPDYREVQLCGTVLNHLENPKCQVCGEPFAPHRYLSYVIGRSDAVTGKQVLRRLCPKCARKQRAANLVNIW</sequence>
<evidence type="ECO:0000259" key="4">
    <source>
        <dbReference type="PROSITE" id="PS51379"/>
    </source>
</evidence>
<evidence type="ECO:0000256" key="3">
    <source>
        <dbReference type="ARBA" id="ARBA00023014"/>
    </source>
</evidence>
<keyword evidence="3" id="KW-0411">Iron-sulfur</keyword>
<evidence type="ECO:0000256" key="2">
    <source>
        <dbReference type="ARBA" id="ARBA00023004"/>
    </source>
</evidence>
<dbReference type="InterPro" id="IPR023753">
    <property type="entry name" value="FAD/NAD-binding_dom"/>
</dbReference>
<organism evidence="5">
    <name type="scientific">Desulfobacca acetoxidans</name>
    <dbReference type="NCBI Taxonomy" id="60893"/>
    <lineage>
        <taxon>Bacteria</taxon>
        <taxon>Pseudomonadati</taxon>
        <taxon>Thermodesulfobacteriota</taxon>
        <taxon>Desulfobaccia</taxon>
        <taxon>Desulfobaccales</taxon>
        <taxon>Desulfobaccaceae</taxon>
        <taxon>Desulfobacca</taxon>
    </lineage>
</organism>
<dbReference type="Gene3D" id="1.10.1060.10">
    <property type="entry name" value="Alpha-helical ferredoxin"/>
    <property type="match status" value="1"/>
</dbReference>
<dbReference type="Gene3D" id="3.10.20.600">
    <property type="match status" value="1"/>
</dbReference>
<dbReference type="GO" id="GO:0016491">
    <property type="term" value="F:oxidoreductase activity"/>
    <property type="evidence" value="ECO:0007669"/>
    <property type="project" value="InterPro"/>
</dbReference>
<dbReference type="InterPro" id="IPR037225">
    <property type="entry name" value="Nuo51_FMN-bd_sf"/>
</dbReference>
<dbReference type="SUPFAM" id="SSF51971">
    <property type="entry name" value="Nucleotide-binding domain"/>
    <property type="match status" value="1"/>
</dbReference>
<dbReference type="EMBL" id="DTMF01000035">
    <property type="protein sequence ID" value="HGF33007.1"/>
    <property type="molecule type" value="Genomic_DNA"/>
</dbReference>
<dbReference type="SUPFAM" id="SSF142984">
    <property type="entry name" value="Nqo1 middle domain-like"/>
    <property type="match status" value="1"/>
</dbReference>
<dbReference type="PROSITE" id="PS51379">
    <property type="entry name" value="4FE4S_FER_2"/>
    <property type="match status" value="1"/>
</dbReference>
<dbReference type="InterPro" id="IPR036188">
    <property type="entry name" value="FAD/NAD-bd_sf"/>
</dbReference>
<dbReference type="PANTHER" id="PTHR42783:SF3">
    <property type="entry name" value="GLUTAMATE SYNTHASE [NADPH] SMALL CHAIN-RELATED"/>
    <property type="match status" value="1"/>
</dbReference>
<dbReference type="InterPro" id="IPR019575">
    <property type="entry name" value="Nuop51_4Fe4S-bd"/>
</dbReference>
<dbReference type="Pfam" id="PF10589">
    <property type="entry name" value="NADH_4Fe-4S"/>
    <property type="match status" value="1"/>
</dbReference>
<dbReference type="Pfam" id="PF07992">
    <property type="entry name" value="Pyr_redox_2"/>
    <property type="match status" value="1"/>
</dbReference>
<dbReference type="InterPro" id="IPR017896">
    <property type="entry name" value="4Fe4S_Fe-S-bd"/>
</dbReference>
<dbReference type="InterPro" id="IPR017900">
    <property type="entry name" value="4Fe4S_Fe_S_CS"/>
</dbReference>
<dbReference type="Pfam" id="PF00037">
    <property type="entry name" value="Fer4"/>
    <property type="match status" value="1"/>
</dbReference>
<dbReference type="SUPFAM" id="SSF140490">
    <property type="entry name" value="Nqo1C-terminal domain-like"/>
    <property type="match status" value="1"/>
</dbReference>
<dbReference type="SUPFAM" id="SSF142019">
    <property type="entry name" value="Nqo1 FMN-binding domain-like"/>
    <property type="match status" value="1"/>
</dbReference>
<comment type="caution">
    <text evidence="5">The sequence shown here is derived from an EMBL/GenBank/DDBJ whole genome shotgun (WGS) entry which is preliminary data.</text>
</comment>
<dbReference type="PANTHER" id="PTHR42783">
    <property type="entry name" value="GLUTAMATE SYNTHASE [NADPH] SMALL CHAIN"/>
    <property type="match status" value="1"/>
</dbReference>
<dbReference type="Gene3D" id="3.30.70.20">
    <property type="match status" value="1"/>
</dbReference>
<dbReference type="GO" id="GO:0046872">
    <property type="term" value="F:metal ion binding"/>
    <property type="evidence" value="ECO:0007669"/>
    <property type="project" value="UniProtKB-KW"/>
</dbReference>
<dbReference type="SUPFAM" id="SSF54862">
    <property type="entry name" value="4Fe-4S ferredoxins"/>
    <property type="match status" value="1"/>
</dbReference>
<dbReference type="GO" id="GO:0051539">
    <property type="term" value="F:4 iron, 4 sulfur cluster binding"/>
    <property type="evidence" value="ECO:0007669"/>
    <property type="project" value="InterPro"/>
</dbReference>
<dbReference type="Gene3D" id="3.50.50.60">
    <property type="entry name" value="FAD/NAD(P)-binding domain"/>
    <property type="match status" value="2"/>
</dbReference>
<dbReference type="Pfam" id="PF22461">
    <property type="entry name" value="SLBB_2"/>
    <property type="match status" value="1"/>
</dbReference>
<proteinExistence type="predicted"/>
<dbReference type="SUPFAM" id="SSF46548">
    <property type="entry name" value="alpha-helical ferredoxin"/>
    <property type="match status" value="2"/>
</dbReference>